<keyword evidence="2" id="KW-1185">Reference proteome</keyword>
<dbReference type="AlphaFoldDB" id="A0A4W2CCM7"/>
<name>A0A4W2CCM7_BOBOX</name>
<evidence type="ECO:0000313" key="2">
    <source>
        <dbReference type="Proteomes" id="UP000314981"/>
    </source>
</evidence>
<dbReference type="Proteomes" id="UP000314981">
    <property type="component" value="Chromosome 9"/>
</dbReference>
<accession>A0A4W2CCM7</accession>
<protein>
    <submittedName>
        <fullName evidence="1">Uncharacterized protein</fullName>
    </submittedName>
</protein>
<dbReference type="InterPro" id="IPR016135">
    <property type="entry name" value="UBQ-conjugating_enzyme/RWD"/>
</dbReference>
<dbReference type="OMA" id="DACNMVP"/>
<dbReference type="STRING" id="30522.A0A4W2CCM7"/>
<dbReference type="SUPFAM" id="SSF54495">
    <property type="entry name" value="UBC-like"/>
    <property type="match status" value="1"/>
</dbReference>
<proteinExistence type="predicted"/>
<sequence>MLMLASKLKRDDGLKESQASATASDCAWQVSVRDRLLVKEVCMFLTQTSFIVFGQLSPPDEGYYQGGKIQFETEAPDACNMVPPKNFDDPLTIQAAGHHLRDKEDFRHQVEDFIKCCARLYEERTAGPWAVAEKIAST</sequence>
<evidence type="ECO:0000313" key="1">
    <source>
        <dbReference type="Ensembl" id="ENSBIXP00000009690.1"/>
    </source>
</evidence>
<dbReference type="Ensembl" id="ENSBIXT00000018132.1">
    <property type="protein sequence ID" value="ENSBIXP00000009690.1"/>
    <property type="gene ID" value="ENSBIXG00000015331.1"/>
</dbReference>
<reference evidence="1 2" key="1">
    <citation type="submission" date="2018-11" db="EMBL/GenBank/DDBJ databases">
        <title>Haplotype-resolved cattle genomes.</title>
        <authorList>
            <person name="Low W.Y."/>
            <person name="Tearle R."/>
            <person name="Bickhart D.M."/>
            <person name="Rosen B.D."/>
            <person name="Koren S."/>
            <person name="Rhie A."/>
            <person name="Hiendleder S."/>
            <person name="Phillippy A.M."/>
            <person name="Smith T.P.L."/>
            <person name="Williams J.L."/>
        </authorList>
    </citation>
    <scope>NUCLEOTIDE SEQUENCE [LARGE SCALE GENOMIC DNA]</scope>
</reference>
<reference evidence="1" key="3">
    <citation type="submission" date="2025-09" db="UniProtKB">
        <authorList>
            <consortium name="Ensembl"/>
        </authorList>
    </citation>
    <scope>IDENTIFICATION</scope>
</reference>
<reference evidence="1" key="2">
    <citation type="submission" date="2025-08" db="UniProtKB">
        <authorList>
            <consortium name="Ensembl"/>
        </authorList>
    </citation>
    <scope>IDENTIFICATION</scope>
</reference>
<organism evidence="1 2">
    <name type="scientific">Bos indicus x Bos taurus</name>
    <name type="common">Hybrid cattle</name>
    <dbReference type="NCBI Taxonomy" id="30522"/>
    <lineage>
        <taxon>Eukaryota</taxon>
        <taxon>Metazoa</taxon>
        <taxon>Chordata</taxon>
        <taxon>Craniata</taxon>
        <taxon>Vertebrata</taxon>
        <taxon>Euteleostomi</taxon>
        <taxon>Mammalia</taxon>
        <taxon>Eutheria</taxon>
        <taxon>Laurasiatheria</taxon>
        <taxon>Artiodactyla</taxon>
        <taxon>Ruminantia</taxon>
        <taxon>Pecora</taxon>
        <taxon>Bovidae</taxon>
        <taxon>Bovinae</taxon>
        <taxon>Bos</taxon>
    </lineage>
</organism>